<accession>A0AA51NF34</accession>
<sequence length="72" mass="8254">MFIVVKLIFYCISVLTIVLIIFFSPVKKNMSGFLGQSRLFNSGYNQVLMQKIIAFSVILFFVLILVLLFQVS</sequence>
<protein>
    <submittedName>
        <fullName evidence="3">Probable protein-export membrane protein SecG</fullName>
    </submittedName>
</protein>
<reference evidence="3" key="1">
    <citation type="journal article" date="2023" name="J. Phycol.">
        <title>Gene-rich plastid genomes of two parasitic red algal species, Laurencia australis and L. verruciformis (Rhodomelaceae, Ceramiales), and a taxonomic revision of Janczewskia.</title>
        <authorList>
            <person name="Preuss M."/>
            <person name="Diaz-Tapia P."/>
            <person name="Verbruggen H."/>
            <person name="Zuccarello G.C."/>
        </authorList>
    </citation>
    <scope>NUCLEOTIDE SEQUENCE</scope>
    <source>
        <strain evidence="2">B1P</strain>
        <strain evidence="3">B2P</strain>
    </source>
</reference>
<gene>
    <name evidence="3" type="primary">secG</name>
</gene>
<evidence type="ECO:0000313" key="3">
    <source>
        <dbReference type="EMBL" id="WMP12070.1"/>
    </source>
</evidence>
<keyword evidence="1" id="KW-0472">Membrane</keyword>
<evidence type="ECO:0000313" key="2">
    <source>
        <dbReference type="EMBL" id="WMP11859.1"/>
    </source>
</evidence>
<feature type="transmembrane region" description="Helical" evidence="1">
    <location>
        <begin position="7"/>
        <end position="27"/>
    </location>
</feature>
<proteinExistence type="predicted"/>
<dbReference type="EMBL" id="OQ908868">
    <property type="protein sequence ID" value="WMP11859.1"/>
    <property type="molecule type" value="Genomic_DNA"/>
</dbReference>
<keyword evidence="3" id="KW-0934">Plastid</keyword>
<organism evidence="3">
    <name type="scientific">Laurencia australis</name>
    <dbReference type="NCBI Taxonomy" id="3073067"/>
    <lineage>
        <taxon>Eukaryota</taxon>
        <taxon>Rhodophyta</taxon>
        <taxon>Florideophyceae</taxon>
        <taxon>Rhodymeniophycidae</taxon>
        <taxon>Ceramiales</taxon>
        <taxon>Rhodomelaceae</taxon>
        <taxon>Laurencieae</taxon>
        <taxon>Laurencia</taxon>
    </lineage>
</organism>
<keyword evidence="1" id="KW-0812">Transmembrane</keyword>
<geneLocation type="chloroplast" evidence="3"/>
<evidence type="ECO:0000256" key="1">
    <source>
        <dbReference type="SAM" id="Phobius"/>
    </source>
</evidence>
<dbReference type="AlphaFoldDB" id="A0AA51NF34"/>
<keyword evidence="3" id="KW-0150">Chloroplast</keyword>
<name>A0AA51NF34_9FLOR</name>
<keyword evidence="1" id="KW-1133">Transmembrane helix</keyword>
<dbReference type="EMBL" id="OQ908869">
    <property type="protein sequence ID" value="WMP12070.1"/>
    <property type="molecule type" value="Genomic_DNA"/>
</dbReference>
<feature type="transmembrane region" description="Helical" evidence="1">
    <location>
        <begin position="47"/>
        <end position="69"/>
    </location>
</feature>